<comment type="caution">
    <text evidence="2">The sequence shown here is derived from an EMBL/GenBank/DDBJ whole genome shotgun (WGS) entry which is preliminary data.</text>
</comment>
<dbReference type="PANTHER" id="PTHR30217:SF11">
    <property type="entry name" value="UBIQUINONE BIOSYNTHESIS PROTEIN UBIV"/>
    <property type="match status" value="1"/>
</dbReference>
<feature type="binding site" evidence="1">
    <location>
        <position position="39"/>
    </location>
    <ligand>
        <name>[4Fe-4S] cluster</name>
        <dbReference type="ChEBI" id="CHEBI:49883"/>
    </ligand>
</feature>
<keyword evidence="1" id="KW-0479">Metal-binding</keyword>
<dbReference type="InterPro" id="IPR001539">
    <property type="entry name" value="Peptidase_U32"/>
</dbReference>
<comment type="pathway">
    <text evidence="1">Cofactor biosynthesis; ubiquinone biosynthesis.</text>
</comment>
<sequence length="291" mass="33357">MKLSLGAIQYYWPKEQVIRFYQQAAESDADIIYLGETVCSKRRELNLKDYQQIALTLREAGKQVCLSTMTLLESPTLVREMTRYIDNGEFVVEANDIGAVQLAKEKNLPFIAGPAISCYNQNTLKYLINAGLQRWVMPLELSRDWLESLLYQKVIRNVRSQFETEVFAFGHMPLAWSARCFTARSENRQKDQCELCCINYPKGRQVYSQDGQPLFVLNGIQTQSGMRYNLINDLPSMPPLVDVVRLSPEPEGTFEWLKKFRANMKGQQPVTLGSKESNGYWNRLAGMALVE</sequence>
<evidence type="ECO:0000313" key="2">
    <source>
        <dbReference type="EMBL" id="MFC3681367.1"/>
    </source>
</evidence>
<dbReference type="RefSeq" id="WP_376867732.1">
    <property type="nucleotide sequence ID" value="NZ_JBHRYB010000014.1"/>
</dbReference>
<dbReference type="InterPro" id="IPR043693">
    <property type="entry name" value="UbiV"/>
</dbReference>
<comment type="subunit">
    <text evidence="1">Forms a heterodimer with UbiU.</text>
</comment>
<dbReference type="NCBIfam" id="NF011991">
    <property type="entry name" value="PRK15447.1"/>
    <property type="match status" value="1"/>
</dbReference>
<protein>
    <recommendedName>
        <fullName evidence="1">Ubiquinone biosynthesis protein UbiV</fullName>
    </recommendedName>
</protein>
<name>A0ABV7VX07_9GAMM</name>
<comment type="similarity">
    <text evidence="1">Belongs to the peptidase U32 family. UbiV subfamily.</text>
</comment>
<keyword evidence="1" id="KW-0411">Iron-sulfur</keyword>
<dbReference type="HAMAP" id="MF_02233">
    <property type="entry name" value="UbiV"/>
    <property type="match status" value="1"/>
</dbReference>
<organism evidence="2 3">
    <name type="scientific">Bacterioplanoides pacificum</name>
    <dbReference type="NCBI Taxonomy" id="1171596"/>
    <lineage>
        <taxon>Bacteria</taxon>
        <taxon>Pseudomonadati</taxon>
        <taxon>Pseudomonadota</taxon>
        <taxon>Gammaproteobacteria</taxon>
        <taxon>Oceanospirillales</taxon>
        <taxon>Oceanospirillaceae</taxon>
        <taxon>Bacterioplanoides</taxon>
    </lineage>
</organism>
<gene>
    <name evidence="1" type="primary">ubiV</name>
    <name evidence="2" type="ORF">ACFOMG_14780</name>
</gene>
<accession>A0ABV7VX07</accession>
<comment type="cofactor">
    <cofactor evidence="1">
        <name>[4Fe-4S] cluster</name>
        <dbReference type="ChEBI" id="CHEBI:49883"/>
    </cofactor>
</comment>
<keyword evidence="1" id="KW-0408">Iron</keyword>
<keyword evidence="1" id="KW-0831">Ubiquinone biosynthesis</keyword>
<proteinExistence type="inferred from homology"/>
<dbReference type="PANTHER" id="PTHR30217">
    <property type="entry name" value="PEPTIDASE U32 FAMILY"/>
    <property type="match status" value="1"/>
</dbReference>
<dbReference type="EMBL" id="JBHRYB010000014">
    <property type="protein sequence ID" value="MFC3681367.1"/>
    <property type="molecule type" value="Genomic_DNA"/>
</dbReference>
<dbReference type="Proteomes" id="UP001595722">
    <property type="component" value="Unassembled WGS sequence"/>
</dbReference>
<dbReference type="InterPro" id="IPR051454">
    <property type="entry name" value="RNA/ubiquinone_mod_enzymes"/>
</dbReference>
<keyword evidence="1" id="KW-0004">4Fe-4S</keyword>
<keyword evidence="3" id="KW-1185">Reference proteome</keyword>
<dbReference type="Pfam" id="PF01136">
    <property type="entry name" value="Peptidase_U32"/>
    <property type="match status" value="1"/>
</dbReference>
<evidence type="ECO:0000256" key="1">
    <source>
        <dbReference type="HAMAP-Rule" id="MF_02233"/>
    </source>
</evidence>
<feature type="binding site" evidence="1">
    <location>
        <position position="180"/>
    </location>
    <ligand>
        <name>[4Fe-4S] cluster</name>
        <dbReference type="ChEBI" id="CHEBI:49883"/>
    </ligand>
</feature>
<evidence type="ECO:0000313" key="3">
    <source>
        <dbReference type="Proteomes" id="UP001595722"/>
    </source>
</evidence>
<reference evidence="3" key="1">
    <citation type="journal article" date="2019" name="Int. J. Syst. Evol. Microbiol.">
        <title>The Global Catalogue of Microorganisms (GCM) 10K type strain sequencing project: providing services to taxonomists for standard genome sequencing and annotation.</title>
        <authorList>
            <consortium name="The Broad Institute Genomics Platform"/>
            <consortium name="The Broad Institute Genome Sequencing Center for Infectious Disease"/>
            <person name="Wu L."/>
            <person name="Ma J."/>
        </authorList>
    </citation>
    <scope>NUCLEOTIDE SEQUENCE [LARGE SCALE GENOMIC DNA]</scope>
    <source>
        <strain evidence="3">KCTC 42424</strain>
    </source>
</reference>
<comment type="function">
    <text evidence="1">Required for O(2)-independent ubiquinone (coenzyme Q) biosynthesis. Together with UbiU, is essential for the C6-hydroxylation reaction in the oxygen-independent ubiquinone biosynthesis pathway.</text>
</comment>
<feature type="binding site" evidence="1">
    <location>
        <position position="193"/>
    </location>
    <ligand>
        <name>[4Fe-4S] cluster</name>
        <dbReference type="ChEBI" id="CHEBI:49883"/>
    </ligand>
</feature>
<feature type="binding site" evidence="1">
    <location>
        <position position="197"/>
    </location>
    <ligand>
        <name>[4Fe-4S] cluster</name>
        <dbReference type="ChEBI" id="CHEBI:49883"/>
    </ligand>
</feature>